<proteinExistence type="inferred from homology"/>
<evidence type="ECO:0000256" key="4">
    <source>
        <dbReference type="ARBA" id="ARBA00022692"/>
    </source>
</evidence>
<feature type="domain" description="EamA" evidence="8">
    <location>
        <begin position="4"/>
        <end position="136"/>
    </location>
</feature>
<evidence type="ECO:0000256" key="6">
    <source>
        <dbReference type="ARBA" id="ARBA00023136"/>
    </source>
</evidence>
<feature type="transmembrane region" description="Helical" evidence="7">
    <location>
        <begin position="67"/>
        <end position="87"/>
    </location>
</feature>
<evidence type="ECO:0000313" key="9">
    <source>
        <dbReference type="EMBL" id="OFW34943.1"/>
    </source>
</evidence>
<feature type="transmembrane region" description="Helical" evidence="7">
    <location>
        <begin position="107"/>
        <end position="136"/>
    </location>
</feature>
<evidence type="ECO:0000256" key="5">
    <source>
        <dbReference type="ARBA" id="ARBA00022989"/>
    </source>
</evidence>
<comment type="subcellular location">
    <subcellularLocation>
        <location evidence="1">Cell membrane</location>
        <topology evidence="1">Multi-pass membrane protein</topology>
    </subcellularLocation>
</comment>
<dbReference type="AlphaFoldDB" id="A0A1F2UWC0"/>
<dbReference type="InterPro" id="IPR037185">
    <property type="entry name" value="EmrE-like"/>
</dbReference>
<dbReference type="Pfam" id="PF00892">
    <property type="entry name" value="EamA"/>
    <property type="match status" value="1"/>
</dbReference>
<keyword evidence="3" id="KW-1003">Cell membrane</keyword>
<keyword evidence="4 7" id="KW-0812">Transmembrane</keyword>
<evidence type="ECO:0000256" key="7">
    <source>
        <dbReference type="SAM" id="Phobius"/>
    </source>
</evidence>
<dbReference type="Proteomes" id="UP000178086">
    <property type="component" value="Unassembled WGS sequence"/>
</dbReference>
<gene>
    <name evidence="9" type="ORF">A2074_08610</name>
</gene>
<dbReference type="SUPFAM" id="SSF103481">
    <property type="entry name" value="Multidrug resistance efflux transporter EmrE"/>
    <property type="match status" value="1"/>
</dbReference>
<dbReference type="InterPro" id="IPR000620">
    <property type="entry name" value="EamA_dom"/>
</dbReference>
<comment type="similarity">
    <text evidence="2">Belongs to the EamA transporter family.</text>
</comment>
<name>A0A1F2UWC0_9ACTN</name>
<dbReference type="PANTHER" id="PTHR32322:SF18">
    <property type="entry name" value="S-ADENOSYLMETHIONINE_S-ADENOSYLHOMOCYSTEINE TRANSPORTER"/>
    <property type="match status" value="1"/>
</dbReference>
<evidence type="ECO:0000256" key="1">
    <source>
        <dbReference type="ARBA" id="ARBA00004651"/>
    </source>
</evidence>
<reference evidence="9 10" key="1">
    <citation type="journal article" date="2016" name="Nat. Commun.">
        <title>Thousands of microbial genomes shed light on interconnected biogeochemical processes in an aquifer system.</title>
        <authorList>
            <person name="Anantharaman K."/>
            <person name="Brown C.T."/>
            <person name="Hug L.A."/>
            <person name="Sharon I."/>
            <person name="Castelle C.J."/>
            <person name="Probst A.J."/>
            <person name="Thomas B.C."/>
            <person name="Singh A."/>
            <person name="Wilkins M.J."/>
            <person name="Karaoz U."/>
            <person name="Brodie E.L."/>
            <person name="Williams K.H."/>
            <person name="Hubbard S.S."/>
            <person name="Banfield J.F."/>
        </authorList>
    </citation>
    <scope>NUCLEOTIDE SEQUENCE [LARGE SCALE GENOMIC DNA]</scope>
</reference>
<dbReference type="PANTHER" id="PTHR32322">
    <property type="entry name" value="INNER MEMBRANE TRANSPORTER"/>
    <property type="match status" value="1"/>
</dbReference>
<keyword evidence="6 7" id="KW-0472">Membrane</keyword>
<accession>A0A1F2UWC0</accession>
<protein>
    <recommendedName>
        <fullName evidence="8">EamA domain-containing protein</fullName>
    </recommendedName>
</protein>
<evidence type="ECO:0000256" key="2">
    <source>
        <dbReference type="ARBA" id="ARBA00007362"/>
    </source>
</evidence>
<sequence length="137" mass="14802">MRFYFYAVLTMFFWGISPALEKIGVSKLSPLTAVSIRSFFVAIILSVFFFSSGGLQEATKDPRSLTFILLGGLFAGLLGQLTYFSALKYGEASRVVPIVASYPVLTFIIGITLLGESITMAKVAGVILVSAGVFLLR</sequence>
<dbReference type="InterPro" id="IPR050638">
    <property type="entry name" value="AA-Vitamin_Transporters"/>
</dbReference>
<evidence type="ECO:0000313" key="10">
    <source>
        <dbReference type="Proteomes" id="UP000178086"/>
    </source>
</evidence>
<evidence type="ECO:0000259" key="8">
    <source>
        <dbReference type="Pfam" id="PF00892"/>
    </source>
</evidence>
<comment type="caution">
    <text evidence="9">The sequence shown here is derived from an EMBL/GenBank/DDBJ whole genome shotgun (WGS) entry which is preliminary data.</text>
</comment>
<feature type="transmembrane region" description="Helical" evidence="7">
    <location>
        <begin position="35"/>
        <end position="55"/>
    </location>
</feature>
<dbReference type="GO" id="GO:0005886">
    <property type="term" value="C:plasma membrane"/>
    <property type="evidence" value="ECO:0007669"/>
    <property type="project" value="UniProtKB-SubCell"/>
</dbReference>
<dbReference type="Gene3D" id="1.10.3730.20">
    <property type="match status" value="1"/>
</dbReference>
<keyword evidence="5 7" id="KW-1133">Transmembrane helix</keyword>
<evidence type="ECO:0000256" key="3">
    <source>
        <dbReference type="ARBA" id="ARBA00022475"/>
    </source>
</evidence>
<dbReference type="EMBL" id="MELI01000026">
    <property type="protein sequence ID" value="OFW34943.1"/>
    <property type="molecule type" value="Genomic_DNA"/>
</dbReference>
<organism evidence="9 10">
    <name type="scientific">Candidatus Aquicultor primus</name>
    <dbReference type="NCBI Taxonomy" id="1797195"/>
    <lineage>
        <taxon>Bacteria</taxon>
        <taxon>Bacillati</taxon>
        <taxon>Actinomycetota</taxon>
        <taxon>Candidatus Aquicultoria</taxon>
        <taxon>Candidatus Aquicultorales</taxon>
        <taxon>Candidatus Aquicultoraceae</taxon>
        <taxon>Candidatus Aquicultor</taxon>
    </lineage>
</organism>